<dbReference type="NCBIfam" id="NF047558">
    <property type="entry name" value="TPR_END_plus"/>
    <property type="match status" value="1"/>
</dbReference>
<dbReference type="Pfam" id="PF13424">
    <property type="entry name" value="TPR_12"/>
    <property type="match status" value="1"/>
</dbReference>
<feature type="coiled-coil region" evidence="4">
    <location>
        <begin position="292"/>
        <end position="319"/>
    </location>
</feature>
<dbReference type="SUPFAM" id="SSF52980">
    <property type="entry name" value="Restriction endonuclease-like"/>
    <property type="match status" value="1"/>
</dbReference>
<reference evidence="5" key="1">
    <citation type="journal article" date="2020" name="mSystems">
        <title>Genome- and Community-Level Interaction Insights into Carbon Utilization and Element Cycling Functions of Hydrothermarchaeota in Hydrothermal Sediment.</title>
        <authorList>
            <person name="Zhou Z."/>
            <person name="Liu Y."/>
            <person name="Xu W."/>
            <person name="Pan J."/>
            <person name="Luo Z.H."/>
            <person name="Li M."/>
        </authorList>
    </citation>
    <scope>NUCLEOTIDE SEQUENCE [LARGE SCALE GENOMIC DNA]</scope>
    <source>
        <strain evidence="5">SpSt-1105</strain>
    </source>
</reference>
<feature type="repeat" description="TPR" evidence="3">
    <location>
        <begin position="455"/>
        <end position="488"/>
    </location>
</feature>
<evidence type="ECO:0000256" key="1">
    <source>
        <dbReference type="ARBA" id="ARBA00022737"/>
    </source>
</evidence>
<dbReference type="PANTHER" id="PTHR44943">
    <property type="entry name" value="CELLULOSE SYNTHASE OPERON PROTEIN C"/>
    <property type="match status" value="1"/>
</dbReference>
<dbReference type="EMBL" id="DRYQ01000117">
    <property type="protein sequence ID" value="HHQ51247.1"/>
    <property type="molecule type" value="Genomic_DNA"/>
</dbReference>
<accession>A0A7J3Z996</accession>
<protein>
    <submittedName>
        <fullName evidence="5">Tetratricopeptide repeat protein</fullName>
    </submittedName>
</protein>
<proteinExistence type="predicted"/>
<dbReference type="InterPro" id="IPR011335">
    <property type="entry name" value="Restrct_endonuc-II-like"/>
</dbReference>
<dbReference type="AlphaFoldDB" id="A0A7J3Z996"/>
<dbReference type="SMART" id="SM00028">
    <property type="entry name" value="TPR"/>
    <property type="match status" value="4"/>
</dbReference>
<dbReference type="SUPFAM" id="SSF48452">
    <property type="entry name" value="TPR-like"/>
    <property type="match status" value="1"/>
</dbReference>
<dbReference type="Gene3D" id="1.25.40.10">
    <property type="entry name" value="Tetratricopeptide repeat domain"/>
    <property type="match status" value="2"/>
</dbReference>
<gene>
    <name evidence="5" type="ORF">ENM66_07870</name>
</gene>
<keyword evidence="4" id="KW-0175">Coiled coil</keyword>
<dbReference type="InterPro" id="IPR011990">
    <property type="entry name" value="TPR-like_helical_dom_sf"/>
</dbReference>
<organism evidence="5">
    <name type="scientific">Ignisphaera aggregans</name>
    <dbReference type="NCBI Taxonomy" id="334771"/>
    <lineage>
        <taxon>Archaea</taxon>
        <taxon>Thermoproteota</taxon>
        <taxon>Thermoprotei</taxon>
        <taxon>Desulfurococcales</taxon>
        <taxon>Desulfurococcaceae</taxon>
        <taxon>Ignisphaera</taxon>
    </lineage>
</organism>
<dbReference type="InterPro" id="IPR051685">
    <property type="entry name" value="Ycf3/AcsC/BcsC/TPR_MFPF"/>
</dbReference>
<dbReference type="Pfam" id="PF00515">
    <property type="entry name" value="TPR_1"/>
    <property type="match status" value="1"/>
</dbReference>
<keyword evidence="1" id="KW-0677">Repeat</keyword>
<evidence type="ECO:0000313" key="5">
    <source>
        <dbReference type="EMBL" id="HHQ51247.1"/>
    </source>
</evidence>
<evidence type="ECO:0000256" key="2">
    <source>
        <dbReference type="ARBA" id="ARBA00022803"/>
    </source>
</evidence>
<dbReference type="InterPro" id="IPR019734">
    <property type="entry name" value="TPR_rpt"/>
</dbReference>
<name>A0A7J3Z996_9CREN</name>
<feature type="repeat" description="TPR" evidence="3">
    <location>
        <begin position="421"/>
        <end position="454"/>
    </location>
</feature>
<dbReference type="PANTHER" id="PTHR44943:SF8">
    <property type="entry name" value="TPR REPEAT-CONTAINING PROTEIN MJ0263"/>
    <property type="match status" value="1"/>
</dbReference>
<dbReference type="PROSITE" id="PS50005">
    <property type="entry name" value="TPR"/>
    <property type="match status" value="4"/>
</dbReference>
<sequence length="573" mass="66662">MVLPMIPLEEFKDLSSLISSVTKFLEEVFGRDFLVSELKKLEWKPRSRPEEYEYLREISIHRAAKWYKLLNSFKERGYRFDLRFSIEVEEFMELLLFYYSLKMLIEKEVIDLRSRVVQGKLHSGDLEQFDDFINELLVAANYVSNGFNVAMPELSGFGKVDIYAEKDGIKIWCECKRLRRDEPYLEIAVEILRWLHEKGVNALIDITFAKTPREKLDTIVKVIEKYIEKGQLEKVGPLEQVMVSPLPSISDAPLDIRISTENIEYLVYAAYMGIFEGRMKIKNPRIVVFRNINKINEVINKLERRLRDAYEQLGRVEASGRGVRKVIQVDVSDAVGAIVVPYYGRDIYREEVLRKIEDSCRYWLFKYPDVDAVILMIRRVHLDPFGYPHALVVEYRTVTPYTPLGWTVETVIIPVPSNYPAEILTNTATMLKHKGFYNLALHFYRKALEINPNLKEVWNNLADLYNRLGMFEEALRCADRALEIDSSYTSALINKGIALAQLGKLEEAIRYFDKAISFNSKEKKAWYNKAVALTTLGKYDEALKCLKKALEIDPNYKHAKNLHAYITLITQHD</sequence>
<comment type="caution">
    <text evidence="5">The sequence shown here is derived from an EMBL/GenBank/DDBJ whole genome shotgun (WGS) entry which is preliminary data.</text>
</comment>
<feature type="repeat" description="TPR" evidence="3">
    <location>
        <begin position="489"/>
        <end position="522"/>
    </location>
</feature>
<dbReference type="PROSITE" id="PS50293">
    <property type="entry name" value="TPR_REGION"/>
    <property type="match status" value="2"/>
</dbReference>
<feature type="repeat" description="TPR" evidence="3">
    <location>
        <begin position="523"/>
        <end position="556"/>
    </location>
</feature>
<keyword evidence="2 3" id="KW-0802">TPR repeat</keyword>
<evidence type="ECO:0000256" key="4">
    <source>
        <dbReference type="SAM" id="Coils"/>
    </source>
</evidence>
<evidence type="ECO:0000256" key="3">
    <source>
        <dbReference type="PROSITE-ProRule" id="PRU00339"/>
    </source>
</evidence>